<dbReference type="AlphaFoldDB" id="A0A7G2IHX1"/>
<name>A0A7G2IHX1_CITFR</name>
<reference evidence="1 2" key="1">
    <citation type="submission" date="2013-10" db="EMBL/GenBank/DDBJ databases">
        <title>Antibiotic resistance diversity of beta-lactamase producers in the General Hospital Vienna.</title>
        <authorList>
            <person name="Barisic I."/>
            <person name="Mitteregger D."/>
            <person name="Hirschl A.M."/>
            <person name="Noehammer C."/>
            <person name="Wiesinger-Mayr H."/>
        </authorList>
    </citation>
    <scope>NUCLEOTIDE SEQUENCE [LARGE SCALE GENOMIC DNA]</scope>
    <source>
        <strain evidence="1 2">ISC11</strain>
    </source>
</reference>
<evidence type="ECO:0000313" key="1">
    <source>
        <dbReference type="EMBL" id="CDL36112.1"/>
    </source>
</evidence>
<dbReference type="Proteomes" id="UP000019194">
    <property type="component" value="Unassembled WGS sequence"/>
</dbReference>
<proteinExistence type="predicted"/>
<dbReference type="EMBL" id="CBWP010000006">
    <property type="protein sequence ID" value="CDL36112.1"/>
    <property type="molecule type" value="Genomic_DNA"/>
</dbReference>
<organism evidence="1 2">
    <name type="scientific">Citrobacter freundii</name>
    <dbReference type="NCBI Taxonomy" id="546"/>
    <lineage>
        <taxon>Bacteria</taxon>
        <taxon>Pseudomonadati</taxon>
        <taxon>Pseudomonadota</taxon>
        <taxon>Gammaproteobacteria</taxon>
        <taxon>Enterobacterales</taxon>
        <taxon>Enterobacteriaceae</taxon>
        <taxon>Citrobacter</taxon>
        <taxon>Citrobacter freundii complex</taxon>
    </lineage>
</organism>
<evidence type="ECO:0000313" key="2">
    <source>
        <dbReference type="Proteomes" id="UP000019194"/>
    </source>
</evidence>
<accession>A0A7G2IHX1</accession>
<protein>
    <submittedName>
        <fullName evidence="1">Uncharacterized protein</fullName>
    </submittedName>
</protein>
<sequence>MIGLPWWLMTPFKRPISHSVRELSTRQKQTIFKSNNAE</sequence>
<comment type="caution">
    <text evidence="1">The sequence shown here is derived from an EMBL/GenBank/DDBJ whole genome shotgun (WGS) entry which is preliminary data.</text>
</comment>